<dbReference type="PANTHER" id="PTHR15462">
    <property type="entry name" value="SERINE PROTEASE"/>
    <property type="match status" value="1"/>
</dbReference>
<evidence type="ECO:0000256" key="1">
    <source>
        <dbReference type="ARBA" id="ARBA00022729"/>
    </source>
</evidence>
<dbReference type="InterPro" id="IPR043504">
    <property type="entry name" value="Peptidase_S1_PA_chymotrypsin"/>
</dbReference>
<dbReference type="EMBL" id="BAABHK010000001">
    <property type="protein sequence ID" value="GAA4620993.1"/>
    <property type="molecule type" value="Genomic_DNA"/>
</dbReference>
<feature type="chain" id="PRO_5046376054" description="Peptidase S1 domain-containing protein" evidence="3">
    <location>
        <begin position="21"/>
        <end position="289"/>
    </location>
</feature>
<dbReference type="InterPro" id="IPR050966">
    <property type="entry name" value="Glutamyl_endopeptidase"/>
</dbReference>
<dbReference type="InterPro" id="IPR018114">
    <property type="entry name" value="TRYPSIN_HIS"/>
</dbReference>
<protein>
    <recommendedName>
        <fullName evidence="6">Peptidase S1 domain-containing protein</fullName>
    </recommendedName>
</protein>
<keyword evidence="1 3" id="KW-0732">Signal</keyword>
<organism evidence="4 5">
    <name type="scientific">Actinoallomurus vinaceus</name>
    <dbReference type="NCBI Taxonomy" id="1080074"/>
    <lineage>
        <taxon>Bacteria</taxon>
        <taxon>Bacillati</taxon>
        <taxon>Actinomycetota</taxon>
        <taxon>Actinomycetes</taxon>
        <taxon>Streptosporangiales</taxon>
        <taxon>Thermomonosporaceae</taxon>
        <taxon>Actinoallomurus</taxon>
    </lineage>
</organism>
<feature type="signal peptide" evidence="3">
    <location>
        <begin position="1"/>
        <end position="20"/>
    </location>
</feature>
<comment type="caution">
    <text evidence="4">The sequence shown here is derived from an EMBL/GenBank/DDBJ whole genome shotgun (WGS) entry which is preliminary data.</text>
</comment>
<proteinExistence type="predicted"/>
<gene>
    <name evidence="4" type="ORF">GCM10023196_007130</name>
</gene>
<dbReference type="InterPro" id="IPR009003">
    <property type="entry name" value="Peptidase_S1_PA"/>
</dbReference>
<evidence type="ECO:0000256" key="3">
    <source>
        <dbReference type="SAM" id="SignalP"/>
    </source>
</evidence>
<dbReference type="PROSITE" id="PS00134">
    <property type="entry name" value="TRYPSIN_HIS"/>
    <property type="match status" value="1"/>
</dbReference>
<feature type="region of interest" description="Disordered" evidence="2">
    <location>
        <begin position="50"/>
        <end position="69"/>
    </location>
</feature>
<dbReference type="Proteomes" id="UP001501442">
    <property type="component" value="Unassembled WGS sequence"/>
</dbReference>
<evidence type="ECO:0000313" key="4">
    <source>
        <dbReference type="EMBL" id="GAA4620993.1"/>
    </source>
</evidence>
<evidence type="ECO:0000256" key="2">
    <source>
        <dbReference type="SAM" id="MobiDB-lite"/>
    </source>
</evidence>
<evidence type="ECO:0008006" key="6">
    <source>
        <dbReference type="Google" id="ProtNLM"/>
    </source>
</evidence>
<name>A0ABP8U0F8_9ACTN</name>
<keyword evidence="5" id="KW-1185">Reference proteome</keyword>
<dbReference type="SUPFAM" id="SSF50494">
    <property type="entry name" value="Trypsin-like serine proteases"/>
    <property type="match status" value="1"/>
</dbReference>
<dbReference type="Gene3D" id="2.40.10.10">
    <property type="entry name" value="Trypsin-like serine proteases"/>
    <property type="match status" value="2"/>
</dbReference>
<accession>A0ABP8U0F8</accession>
<dbReference type="PANTHER" id="PTHR15462:SF8">
    <property type="entry name" value="SERINE PROTEASE"/>
    <property type="match status" value="1"/>
</dbReference>
<reference evidence="5" key="1">
    <citation type="journal article" date="2019" name="Int. J. Syst. Evol. Microbiol.">
        <title>The Global Catalogue of Microorganisms (GCM) 10K type strain sequencing project: providing services to taxonomists for standard genome sequencing and annotation.</title>
        <authorList>
            <consortium name="The Broad Institute Genomics Platform"/>
            <consortium name="The Broad Institute Genome Sequencing Center for Infectious Disease"/>
            <person name="Wu L."/>
            <person name="Ma J."/>
        </authorList>
    </citation>
    <scope>NUCLEOTIDE SEQUENCE [LARGE SCALE GENOMIC DNA]</scope>
    <source>
        <strain evidence="5">JCM 17939</strain>
    </source>
</reference>
<evidence type="ECO:0000313" key="5">
    <source>
        <dbReference type="Proteomes" id="UP001501442"/>
    </source>
</evidence>
<sequence>MLHGALLSASLFSLAAPAAAADTHTVRAVSSDQDAARVTAYWTVARMAAATPEGPRPSGKTPDPAGPSLAANGGSRVVGALFYNKGHGIHFCTASVVHSYTKNIILTAGHCLYDPHHHTFSTNLAFVPGYNNGSRPYGVWPVHGKGFLDGRWLSHGDIDLDFGFARLDKVGGRHIEDRVGANTMRATQGFHRWVTVIGYPDKKYHHADGPISCSNWTFKHSTFQQGFDCGGYYNGTSGSPWVMNYNKHTQKGIVIGTLGGFQQGGATPSRSYSAVFDSDAFNLLVKADH</sequence>